<dbReference type="RefSeq" id="WP_050093447.1">
    <property type="nucleotide sequence ID" value="NZ_CPWG01000024.1"/>
</dbReference>
<evidence type="ECO:0000256" key="1">
    <source>
        <dbReference type="SAM" id="MobiDB-lite"/>
    </source>
</evidence>
<dbReference type="GO" id="GO:0005737">
    <property type="term" value="C:cytoplasm"/>
    <property type="evidence" value="ECO:0007669"/>
    <property type="project" value="InterPro"/>
</dbReference>
<evidence type="ECO:0000313" key="4">
    <source>
        <dbReference type="Proteomes" id="UP000255087"/>
    </source>
</evidence>
<dbReference type="GO" id="GO:0016070">
    <property type="term" value="P:RNA metabolic process"/>
    <property type="evidence" value="ECO:0007669"/>
    <property type="project" value="InterPro"/>
</dbReference>
<dbReference type="GO" id="GO:0016788">
    <property type="term" value="F:hydrolase activity, acting on ester bonds"/>
    <property type="evidence" value="ECO:0007669"/>
    <property type="project" value="InterPro"/>
</dbReference>
<dbReference type="Pfam" id="PF08845">
    <property type="entry name" value="SymE_toxin"/>
    <property type="match status" value="1"/>
</dbReference>
<dbReference type="AlphaFoldDB" id="A0A380Q3G0"/>
<organism evidence="3 4">
    <name type="scientific">Yersinia pseudotuberculosis</name>
    <dbReference type="NCBI Taxonomy" id="633"/>
    <lineage>
        <taxon>Bacteria</taxon>
        <taxon>Pseudomonadati</taxon>
        <taxon>Pseudomonadota</taxon>
        <taxon>Gammaproteobacteria</taxon>
        <taxon>Enterobacterales</taxon>
        <taxon>Yersiniaceae</taxon>
        <taxon>Yersinia</taxon>
    </lineage>
</organism>
<accession>A0A380Q3G0</accession>
<dbReference type="EC" id="3.1.-.-" evidence="3"/>
<feature type="domain" description="Toxin SymE-like" evidence="2">
    <location>
        <begin position="19"/>
        <end position="70"/>
    </location>
</feature>
<dbReference type="GO" id="GO:0003723">
    <property type="term" value="F:RNA binding"/>
    <property type="evidence" value="ECO:0007669"/>
    <property type="project" value="InterPro"/>
</dbReference>
<evidence type="ECO:0000259" key="2">
    <source>
        <dbReference type="Pfam" id="PF08845"/>
    </source>
</evidence>
<protein>
    <submittedName>
        <fullName evidence="3">Endoribonuclease symE</fullName>
        <ecNumber evidence="3">3.1.-.-</ecNumber>
    </submittedName>
</protein>
<dbReference type="InterPro" id="IPR014944">
    <property type="entry name" value="Toxin_SymE-like"/>
</dbReference>
<sequence>MASNDSKSGTPVNKAPKTTRHYTVGYTPNLGIKKPAPQLLIKGYWLEQHGFLTGQQVTVNIEQGRLIIQAEGSV</sequence>
<gene>
    <name evidence="3" type="primary">symE_1</name>
    <name evidence="3" type="ORF">NCTC8580_00411</name>
</gene>
<evidence type="ECO:0000313" key="3">
    <source>
        <dbReference type="EMBL" id="SUP80360.1"/>
    </source>
</evidence>
<dbReference type="EMBL" id="UHJC01000001">
    <property type="protein sequence ID" value="SUP80360.1"/>
    <property type="molecule type" value="Genomic_DNA"/>
</dbReference>
<reference evidence="3 4" key="1">
    <citation type="submission" date="2018-06" db="EMBL/GenBank/DDBJ databases">
        <authorList>
            <consortium name="Pathogen Informatics"/>
            <person name="Doyle S."/>
        </authorList>
    </citation>
    <scope>NUCLEOTIDE SEQUENCE [LARGE SCALE GENOMIC DNA]</scope>
    <source>
        <strain evidence="3 4">NCTC8580</strain>
    </source>
</reference>
<proteinExistence type="predicted"/>
<name>A0A380Q3G0_YERPU</name>
<feature type="compositionally biased region" description="Polar residues" evidence="1">
    <location>
        <begin position="1"/>
        <end position="11"/>
    </location>
</feature>
<keyword evidence="3" id="KW-0378">Hydrolase</keyword>
<feature type="region of interest" description="Disordered" evidence="1">
    <location>
        <begin position="1"/>
        <end position="27"/>
    </location>
</feature>
<dbReference type="Proteomes" id="UP000255087">
    <property type="component" value="Unassembled WGS sequence"/>
</dbReference>